<organism evidence="2 3">
    <name type="scientific">Halorubrum tailed virus 29</name>
    <dbReference type="NCBI Taxonomy" id="2878010"/>
    <lineage>
        <taxon>Viruses</taxon>
        <taxon>Duplodnaviria</taxon>
        <taxon>Heunggongvirae</taxon>
        <taxon>Uroviricota</taxon>
        <taxon>Caudoviricetes</taxon>
        <taxon>Kirjokansivirales</taxon>
        <taxon>Haloferuviridae</taxon>
        <taxon>Dpdavirus</taxon>
        <taxon>Dpdavirus caudatum</taxon>
        <taxon>Dpdavirus HRTV29</taxon>
    </lineage>
</organism>
<evidence type="ECO:0000259" key="1">
    <source>
        <dbReference type="Pfam" id="PF19905"/>
    </source>
</evidence>
<dbReference type="EMBL" id="MZ334526">
    <property type="protein sequence ID" value="UBF23328.1"/>
    <property type="molecule type" value="Genomic_DNA"/>
</dbReference>
<proteinExistence type="predicted"/>
<accession>A0AAE9BZC5</accession>
<name>A0AAE9BZC5_9CAUD</name>
<evidence type="ECO:0000313" key="2">
    <source>
        <dbReference type="EMBL" id="UBF23328.1"/>
    </source>
</evidence>
<sequence length="128" mass="13781">MEPNGDISGDKLAASLLKDTADLIDDDRDTHGDAVENQQHIAAGWTWYLRGQGVLDDDEAIRGDDVAAMMGLLKMSRHAVGTHDMDHMRDVAGYAGIGGACLVARGEADADELTRGAYEDAHDVRDDE</sequence>
<dbReference type="Pfam" id="PF19905">
    <property type="entry name" value="DUF6378"/>
    <property type="match status" value="1"/>
</dbReference>
<reference evidence="2" key="1">
    <citation type="submission" date="2021-05" db="EMBL/GenBank/DDBJ databases">
        <title>Diversity, taxonomy and evolution of archaeal viruses of the class Caudoviricetes.</title>
        <authorList>
            <person name="Liu Y."/>
            <person name="Demina T.A."/>
            <person name="Roux S."/>
            <person name="Aiewsakun P."/>
            <person name="Kazlauskas D."/>
            <person name="Simmonds P."/>
            <person name="Prangishvili D."/>
            <person name="Oksanen H.M."/>
            <person name="Krupovic M."/>
        </authorList>
    </citation>
    <scope>NUCLEOTIDE SEQUENCE</scope>
    <source>
        <strain evidence="2">HRTV-29/29</strain>
    </source>
</reference>
<protein>
    <recommendedName>
        <fullName evidence="1">DUF6378 domain-containing protein</fullName>
    </recommendedName>
</protein>
<evidence type="ECO:0000313" key="3">
    <source>
        <dbReference type="Proteomes" id="UP000827282"/>
    </source>
</evidence>
<keyword evidence="3" id="KW-1185">Reference proteome</keyword>
<gene>
    <name evidence="2" type="ORF">HRTV-29_gp50</name>
</gene>
<dbReference type="Proteomes" id="UP000827282">
    <property type="component" value="Segment"/>
</dbReference>
<feature type="domain" description="DUF6378" evidence="1">
    <location>
        <begin position="16"/>
        <end position="100"/>
    </location>
</feature>
<dbReference type="InterPro" id="IPR045958">
    <property type="entry name" value="DUF6378"/>
</dbReference>